<name>D6BGI4_9FUSO</name>
<dbReference type="HOGENOM" id="CLU_037612_4_0_0"/>
<sequence length="282" mass="32280">MEQEIKKEGKVISVINMKGGVGKTSISTGISDFLANNNYNILFIDIDPQYNGTQTLLTHYKDEDFYQEILDSEKTICKLFQAKKKVGEANLVPDKEEIIVELKENFDIICGDLNLITINNSIETRLSAKLDKFIEKNNLKNIYDFIIIDCPPTLTIYTDSALIASDYYFIPNKIDRYSIIGIDLLQEAIKDLINDNSLKLECIGLVYTLVDERASPVKQERLRNVFESKDIVKEIEIFNSKFRYISSMCLGEQGPLATLYKTSNEDIESITSELIKKIEERR</sequence>
<reference evidence="2 3" key="2">
    <citation type="submission" date="2013-10" db="EMBL/GenBank/DDBJ databases">
        <title>The Genome Sequence of Fusobacterium nucleatum subsp. animalis D11.</title>
        <authorList>
            <consortium name="The Broad Institute Genomics Platform"/>
            <person name="Earl A."/>
            <person name="Ward D."/>
            <person name="Feldgarden M."/>
            <person name="Gevers D."/>
            <person name="Kostic A."/>
            <person name="Garrett W."/>
            <person name="Young S.K."/>
            <person name="Zeng Q."/>
            <person name="Gargeya S."/>
            <person name="Fitzgerald M."/>
            <person name="Abouelleil A."/>
            <person name="Alvarado L."/>
            <person name="Berlin A.M."/>
            <person name="Chapman S.B."/>
            <person name="Gainer-Dewar J."/>
            <person name="Goldberg J."/>
            <person name="Gnerre S."/>
            <person name="Griggs A."/>
            <person name="Gujja S."/>
            <person name="Hansen M."/>
            <person name="Howarth C."/>
            <person name="Imamovic A."/>
            <person name="Ireland A."/>
            <person name="Larimer J."/>
            <person name="McCowan C."/>
            <person name="Murphy C."/>
            <person name="Pearson M."/>
            <person name="Poon T.W."/>
            <person name="Priest M."/>
            <person name="Roberts A."/>
            <person name="Saif S."/>
            <person name="Shea T."/>
            <person name="Sykes S."/>
            <person name="Wortman J."/>
            <person name="Nusbaum C."/>
            <person name="Birren B."/>
        </authorList>
    </citation>
    <scope>NUCLEOTIDE SEQUENCE [LARGE SCALE GENOMIC DNA]</scope>
    <source>
        <strain evidence="2 3">D11</strain>
    </source>
</reference>
<reference evidence="3" key="1">
    <citation type="submission" date="2009-02" db="EMBL/GenBank/DDBJ databases">
        <title>The Genome Sequence of Shigella sp. D9.</title>
        <authorList>
            <consortium name="The Broad Institute Genome Sequencing Platform"/>
            <person name="Ward D."/>
            <person name="Young S.K."/>
            <person name="Kodira C.D."/>
            <person name="Zeng Q."/>
            <person name="Koehrsen M."/>
            <person name="Alvarado L."/>
            <person name="Berlin A."/>
            <person name="Borenstein D."/>
            <person name="Chen Z."/>
            <person name="Engels R."/>
            <person name="Freedman E."/>
            <person name="Gellesch M."/>
            <person name="Goldberg J."/>
            <person name="Griggs A."/>
            <person name="Gujja S."/>
            <person name="Heiman D."/>
            <person name="Hepburn T."/>
            <person name="Howarth C."/>
            <person name="Jen D."/>
            <person name="Larson L."/>
            <person name="Lewis B."/>
            <person name="Mehta T."/>
            <person name="Park D."/>
            <person name="Pearson M."/>
            <person name="Roberts A."/>
            <person name="Saif S."/>
            <person name="Shea T."/>
            <person name="Shenoy N."/>
            <person name="Sisk P."/>
            <person name="Stolte C."/>
            <person name="Sykes S."/>
            <person name="Walk T."/>
            <person name="White J."/>
            <person name="Yandava C."/>
            <person name="Allen-Vercoe E."/>
            <person name="Strauss J."/>
            <person name="Sibley C."/>
            <person name="White A."/>
            <person name="Ambrose C."/>
            <person name="Lander E."/>
            <person name="Nusbaum C."/>
            <person name="Galagan J."/>
            <person name="Birren B."/>
        </authorList>
    </citation>
    <scope>NUCLEOTIDE SEQUENCE [LARGE SCALE GENOMIC DNA]</scope>
    <source>
        <strain evidence="3">D11</strain>
    </source>
</reference>
<gene>
    <name evidence="2" type="ORF">PSAG_01316</name>
</gene>
<evidence type="ECO:0000313" key="3">
    <source>
        <dbReference type="Proteomes" id="UP000004650"/>
    </source>
</evidence>
<dbReference type="PANTHER" id="PTHR13696:SF99">
    <property type="entry name" value="COBYRINIC ACID AC-DIAMIDE SYNTHASE"/>
    <property type="match status" value="1"/>
</dbReference>
<evidence type="ECO:0000313" key="2">
    <source>
        <dbReference type="EMBL" id="EFD81281.1"/>
    </source>
</evidence>
<dbReference type="InterPro" id="IPR025669">
    <property type="entry name" value="AAA_dom"/>
</dbReference>
<dbReference type="InterPro" id="IPR050678">
    <property type="entry name" value="DNA_Partitioning_ATPase"/>
</dbReference>
<dbReference type="InterPro" id="IPR027417">
    <property type="entry name" value="P-loop_NTPase"/>
</dbReference>
<proteinExistence type="predicted"/>
<dbReference type="Pfam" id="PF13614">
    <property type="entry name" value="AAA_31"/>
    <property type="match status" value="1"/>
</dbReference>
<dbReference type="AlphaFoldDB" id="D6BGI4"/>
<evidence type="ECO:0000259" key="1">
    <source>
        <dbReference type="Pfam" id="PF13614"/>
    </source>
</evidence>
<accession>D6BGI4</accession>
<feature type="domain" description="AAA" evidence="1">
    <location>
        <begin position="10"/>
        <end position="196"/>
    </location>
</feature>
<comment type="caution">
    <text evidence="2">The sequence shown here is derived from an EMBL/GenBank/DDBJ whole genome shotgun (WGS) entry which is preliminary data.</text>
</comment>
<protein>
    <submittedName>
        <fullName evidence="2">Chromosome partitioning ATPase</fullName>
    </submittedName>
</protein>
<dbReference type="CDD" id="cd02042">
    <property type="entry name" value="ParAB_family"/>
    <property type="match status" value="1"/>
</dbReference>
<dbReference type="PANTHER" id="PTHR13696">
    <property type="entry name" value="P-LOOP CONTAINING NUCLEOSIDE TRIPHOSPHATE HYDROLASE"/>
    <property type="match status" value="1"/>
</dbReference>
<dbReference type="SUPFAM" id="SSF52540">
    <property type="entry name" value="P-loop containing nucleoside triphosphate hydrolases"/>
    <property type="match status" value="1"/>
</dbReference>
<dbReference type="Gene3D" id="3.40.50.300">
    <property type="entry name" value="P-loop containing nucleotide triphosphate hydrolases"/>
    <property type="match status" value="1"/>
</dbReference>
<dbReference type="Proteomes" id="UP000004650">
    <property type="component" value="Unassembled WGS sequence"/>
</dbReference>
<organism evidence="2 3">
    <name type="scientific">Fusobacterium animalis D11</name>
    <dbReference type="NCBI Taxonomy" id="556264"/>
    <lineage>
        <taxon>Bacteria</taxon>
        <taxon>Fusobacteriati</taxon>
        <taxon>Fusobacteriota</taxon>
        <taxon>Fusobacteriia</taxon>
        <taxon>Fusobacteriales</taxon>
        <taxon>Fusobacteriaceae</taxon>
        <taxon>Fusobacterium</taxon>
    </lineage>
</organism>
<dbReference type="EMBL" id="ACDS02000038">
    <property type="protein sequence ID" value="EFD81281.1"/>
    <property type="molecule type" value="Genomic_DNA"/>
</dbReference>